<dbReference type="EMBL" id="FPJG01000006">
    <property type="protein sequence ID" value="SFW90674.1"/>
    <property type="molecule type" value="Genomic_DNA"/>
</dbReference>
<organism evidence="2 3">
    <name type="scientific">Amycolatopsis australiensis</name>
    <dbReference type="NCBI Taxonomy" id="546364"/>
    <lineage>
        <taxon>Bacteria</taxon>
        <taxon>Bacillati</taxon>
        <taxon>Actinomycetota</taxon>
        <taxon>Actinomycetes</taxon>
        <taxon>Pseudonocardiales</taxon>
        <taxon>Pseudonocardiaceae</taxon>
        <taxon>Amycolatopsis</taxon>
    </lineage>
</organism>
<keyword evidence="1" id="KW-0472">Membrane</keyword>
<keyword evidence="3" id="KW-1185">Reference proteome</keyword>
<dbReference type="Proteomes" id="UP000182740">
    <property type="component" value="Unassembled WGS sequence"/>
</dbReference>
<sequence>MSAASLWAIAAILVVAFLGAWLLYRLHLSKRRDGERFRLKMPFFEIEAGPPSSKKDEQAK</sequence>
<evidence type="ECO:0000256" key="1">
    <source>
        <dbReference type="SAM" id="Phobius"/>
    </source>
</evidence>
<evidence type="ECO:0000313" key="3">
    <source>
        <dbReference type="Proteomes" id="UP000182740"/>
    </source>
</evidence>
<keyword evidence="1" id="KW-1133">Transmembrane helix</keyword>
<feature type="transmembrane region" description="Helical" evidence="1">
    <location>
        <begin position="6"/>
        <end position="24"/>
    </location>
</feature>
<evidence type="ECO:0000313" key="2">
    <source>
        <dbReference type="EMBL" id="SFW90674.1"/>
    </source>
</evidence>
<dbReference type="RefSeq" id="WP_245805243.1">
    <property type="nucleotide sequence ID" value="NZ_FPJG01000006.1"/>
</dbReference>
<name>A0A1K1T280_9PSEU</name>
<keyword evidence="1" id="KW-0812">Transmembrane</keyword>
<dbReference type="AlphaFoldDB" id="A0A1K1T280"/>
<proteinExistence type="predicted"/>
<accession>A0A1K1T280</accession>
<protein>
    <submittedName>
        <fullName evidence="2">Uncharacterized protein</fullName>
    </submittedName>
</protein>
<reference evidence="3" key="1">
    <citation type="submission" date="2016-11" db="EMBL/GenBank/DDBJ databases">
        <authorList>
            <person name="Varghese N."/>
            <person name="Submissions S."/>
        </authorList>
    </citation>
    <scope>NUCLEOTIDE SEQUENCE [LARGE SCALE GENOMIC DNA]</scope>
    <source>
        <strain evidence="3">DSM 44671</strain>
    </source>
</reference>
<gene>
    <name evidence="2" type="ORF">SAMN04489730_7650</name>
</gene>